<name>A0A133PSI7_9FIRM</name>
<dbReference type="PATRIC" id="fig|54005.3.peg.46"/>
<accession>A0A133PSI7</accession>
<dbReference type="PROSITE" id="PS51257">
    <property type="entry name" value="PROKAR_LIPOPROTEIN"/>
    <property type="match status" value="1"/>
</dbReference>
<gene>
    <name evidence="1" type="ORF">HMPREF3229_00046</name>
</gene>
<dbReference type="Proteomes" id="UP000070174">
    <property type="component" value="Unassembled WGS sequence"/>
</dbReference>
<dbReference type="AlphaFoldDB" id="A0A133PSI7"/>
<evidence type="ECO:0000313" key="2">
    <source>
        <dbReference type="Proteomes" id="UP000070174"/>
    </source>
</evidence>
<organism evidence="1">
    <name type="scientific">Peptoniphilus harei</name>
    <dbReference type="NCBI Taxonomy" id="54005"/>
    <lineage>
        <taxon>Bacteria</taxon>
        <taxon>Bacillati</taxon>
        <taxon>Bacillota</taxon>
        <taxon>Tissierellia</taxon>
        <taxon>Tissierellales</taxon>
        <taxon>Peptoniphilaceae</taxon>
        <taxon>Peptoniphilus</taxon>
    </lineage>
</organism>
<evidence type="ECO:0008006" key="3">
    <source>
        <dbReference type="Google" id="ProtNLM"/>
    </source>
</evidence>
<reference evidence="1 2" key="1">
    <citation type="submission" date="2016-01" db="EMBL/GenBank/DDBJ databases">
        <authorList>
            <person name="Oliw E.H."/>
        </authorList>
    </citation>
    <scope>NUCLEOTIDE SEQUENCE [LARGE SCALE GENOMIC DNA]</scope>
    <source>
        <strain evidence="1 2">CMW7756A</strain>
    </source>
</reference>
<evidence type="ECO:0000313" key="1">
    <source>
        <dbReference type="EMBL" id="KXA31796.1"/>
    </source>
</evidence>
<comment type="caution">
    <text evidence="1">The sequence shown here is derived from an EMBL/GenBank/DDBJ whole genome shotgun (WGS) entry which is preliminary data.</text>
</comment>
<dbReference type="EMBL" id="LRQE01000002">
    <property type="protein sequence ID" value="KXA31796.1"/>
    <property type="molecule type" value="Genomic_DNA"/>
</dbReference>
<sequence>MKKYFKFLFALGVLMLFLTGCENKSLYPMKTDLTNERGLEKLIGSIDWRPYKLEDYKVKNKSLEIKLSDEPDISKDESFKTGFINGVIILILTDAEEVWYIGEDLYFSFIDKEYANEPLKIKYGKEVDDYKKSKEDFDNLIESLENEKFEAGAAHFEMME</sequence>
<proteinExistence type="predicted"/>
<dbReference type="RefSeq" id="WP_060799342.1">
    <property type="nucleotide sequence ID" value="NZ_KQ957085.1"/>
</dbReference>
<protein>
    <recommendedName>
        <fullName evidence="3">DUF4825 domain-containing protein</fullName>
    </recommendedName>
</protein>